<accession>A0A7X0ZXU9</accession>
<dbReference type="EMBL" id="JAASWV010000040">
    <property type="protein sequence ID" value="MBC2312512.1"/>
    <property type="molecule type" value="Genomic_DNA"/>
</dbReference>
<evidence type="ECO:0000313" key="2">
    <source>
        <dbReference type="Proteomes" id="UP000565628"/>
    </source>
</evidence>
<name>A0A7X0ZXU9_9LIST</name>
<evidence type="ECO:0000313" key="1">
    <source>
        <dbReference type="EMBL" id="MBC2312512.1"/>
    </source>
</evidence>
<dbReference type="RefSeq" id="WP_185522489.1">
    <property type="nucleotide sequence ID" value="NZ_JAARYE010000010.1"/>
</dbReference>
<comment type="caution">
    <text evidence="1">The sequence shown here is derived from an EMBL/GenBank/DDBJ whole genome shotgun (WGS) entry which is preliminary data.</text>
</comment>
<dbReference type="AlphaFoldDB" id="A0A7X0ZXU9"/>
<protein>
    <submittedName>
        <fullName evidence="1">Uncharacterized protein</fullName>
    </submittedName>
</protein>
<organism evidence="1 2">
    <name type="scientific">Listeria booriae</name>
    <dbReference type="NCBI Taxonomy" id="1552123"/>
    <lineage>
        <taxon>Bacteria</taxon>
        <taxon>Bacillati</taxon>
        <taxon>Bacillota</taxon>
        <taxon>Bacilli</taxon>
        <taxon>Bacillales</taxon>
        <taxon>Listeriaceae</taxon>
        <taxon>Listeria</taxon>
    </lineage>
</organism>
<gene>
    <name evidence="1" type="ORF">HCJ81_16775</name>
</gene>
<sequence length="456" mass="53005">MDITLFAVRAFSTSMYKSEIENLYQQHAIAAYKLAKNSEYWHSRGIKELPVEDEVQARKALGIILLANSNETIAYGLKQLFLEKLGGITQKYINHSESEAYYSIHRDKLAQQINALPQRVIDYVLILLDGNGTNKLEVAKYAQTLVNHWTMEHQFFEFLTTDQKDQAMSELVKFFPKKRFTTYFEFQKNLRQQNISHSQLEAFQYFNTSEFIATEEYAYEVNISKGELRDLFAVAVYKEVPIDVLPFFVLAGIESLIVAKSFNQIRSKLFTNDLELLATQERIIERAGQQWNAEKKALIQEKHSMRYQLDIFGQQHRALEQQMQKEMKVRDDVIAALERQLESKQEELQKFHLEAETTEIAEFEVNLANYRIALVGGYTALNQVLEQMGMTSFLTVDRLSKALTHFDYVFLITAYTAHKMKMKLDNLKIDYYYIASDTKTTILEEIQGLIATNENK</sequence>
<proteinExistence type="predicted"/>
<dbReference type="Proteomes" id="UP000565628">
    <property type="component" value="Unassembled WGS sequence"/>
</dbReference>
<reference evidence="1 2" key="1">
    <citation type="submission" date="2020-03" db="EMBL/GenBank/DDBJ databases">
        <title>Soil Listeria distribution.</title>
        <authorList>
            <person name="Liao J."/>
            <person name="Wiedmann M."/>
        </authorList>
    </citation>
    <scope>NUCLEOTIDE SEQUENCE [LARGE SCALE GENOMIC DNA]</scope>
    <source>
        <strain evidence="1 2">FSL L7-0039</strain>
    </source>
</reference>